<dbReference type="Gene3D" id="2.40.50.140">
    <property type="entry name" value="Nucleic acid-binding proteins"/>
    <property type="match status" value="1"/>
</dbReference>
<proteinExistence type="predicted"/>
<reference evidence="1" key="1">
    <citation type="submission" date="2023-06" db="EMBL/GenBank/DDBJ databases">
        <title>Genome-scale phylogeny and comparative genomics of the fungal order Sordariales.</title>
        <authorList>
            <consortium name="Lawrence Berkeley National Laboratory"/>
            <person name="Hensen N."/>
            <person name="Bonometti L."/>
            <person name="Westerberg I."/>
            <person name="Brannstrom I.O."/>
            <person name="Guillou S."/>
            <person name="Cros-Aarteil S."/>
            <person name="Calhoun S."/>
            <person name="Haridas S."/>
            <person name="Kuo A."/>
            <person name="Mondo S."/>
            <person name="Pangilinan J."/>
            <person name="Riley R."/>
            <person name="LaButti K."/>
            <person name="Andreopoulos B."/>
            <person name="Lipzen A."/>
            <person name="Chen C."/>
            <person name="Yanf M."/>
            <person name="Daum C."/>
            <person name="Ng V."/>
            <person name="Clum A."/>
            <person name="Steindorff A."/>
            <person name="Ohm R."/>
            <person name="Martin F."/>
            <person name="Silar P."/>
            <person name="Natvig D."/>
            <person name="Lalanne C."/>
            <person name="Gautier V."/>
            <person name="Ament-velasquez S.L."/>
            <person name="Kruys A."/>
            <person name="Hutchinson M.I."/>
            <person name="Powell A.J."/>
            <person name="Barry K."/>
            <person name="Miller A.N."/>
            <person name="Grigoriev I.V."/>
            <person name="Debuchy R."/>
            <person name="Gladieux P."/>
            <person name="Thoren M.H."/>
            <person name="Johannesson H."/>
        </authorList>
    </citation>
    <scope>NUCLEOTIDE SEQUENCE</scope>
    <source>
        <strain evidence="1">SMH3391-2</strain>
    </source>
</reference>
<keyword evidence="2" id="KW-1185">Reference proteome</keyword>
<sequence length="55" mass="6148">MATAKKIPAVAARKVNKLNCKKYDRIDRLFCSSLDEKTTMSLDINNELFPCAVGD</sequence>
<dbReference type="InterPro" id="IPR005570">
    <property type="entry name" value="RPABC3"/>
</dbReference>
<name>A0AA40CFW8_9PEZI</name>
<dbReference type="GO" id="GO:0003899">
    <property type="term" value="F:DNA-directed RNA polymerase activity"/>
    <property type="evidence" value="ECO:0007669"/>
    <property type="project" value="InterPro"/>
</dbReference>
<dbReference type="InterPro" id="IPR012340">
    <property type="entry name" value="NA-bd_OB-fold"/>
</dbReference>
<dbReference type="Proteomes" id="UP001174934">
    <property type="component" value="Unassembled WGS sequence"/>
</dbReference>
<comment type="caution">
    <text evidence="1">The sequence shown here is derived from an EMBL/GenBank/DDBJ whole genome shotgun (WGS) entry which is preliminary data.</text>
</comment>
<protein>
    <submittedName>
        <fullName evidence="1">Uncharacterized protein</fullName>
    </submittedName>
</protein>
<accession>A0AA40CFW8</accession>
<dbReference type="AlphaFoldDB" id="A0AA40CFW8"/>
<organism evidence="1 2">
    <name type="scientific">Bombardia bombarda</name>
    <dbReference type="NCBI Taxonomy" id="252184"/>
    <lineage>
        <taxon>Eukaryota</taxon>
        <taxon>Fungi</taxon>
        <taxon>Dikarya</taxon>
        <taxon>Ascomycota</taxon>
        <taxon>Pezizomycotina</taxon>
        <taxon>Sordariomycetes</taxon>
        <taxon>Sordariomycetidae</taxon>
        <taxon>Sordariales</taxon>
        <taxon>Lasiosphaeriaceae</taxon>
        <taxon>Bombardia</taxon>
    </lineage>
</organism>
<dbReference type="Pfam" id="PF03870">
    <property type="entry name" value="RNA_pol_Rpb8"/>
    <property type="match status" value="1"/>
</dbReference>
<gene>
    <name evidence="1" type="ORF">B0T17DRAFT_612801</name>
</gene>
<dbReference type="GO" id="GO:0006351">
    <property type="term" value="P:DNA-templated transcription"/>
    <property type="evidence" value="ECO:0007669"/>
    <property type="project" value="InterPro"/>
</dbReference>
<evidence type="ECO:0000313" key="1">
    <source>
        <dbReference type="EMBL" id="KAK0636008.1"/>
    </source>
</evidence>
<dbReference type="EMBL" id="JAULSR010000001">
    <property type="protein sequence ID" value="KAK0636008.1"/>
    <property type="molecule type" value="Genomic_DNA"/>
</dbReference>
<evidence type="ECO:0000313" key="2">
    <source>
        <dbReference type="Proteomes" id="UP001174934"/>
    </source>
</evidence>
<dbReference type="SUPFAM" id="SSF50249">
    <property type="entry name" value="Nucleic acid-binding proteins"/>
    <property type="match status" value="1"/>
</dbReference>